<evidence type="ECO:0000313" key="1">
    <source>
        <dbReference type="EMBL" id="QHT24245.1"/>
    </source>
</evidence>
<protein>
    <submittedName>
        <fullName evidence="1">Uncharacterized protein</fullName>
    </submittedName>
</protein>
<accession>A0A6C0EA30</accession>
<sequence length="46" mass="5230">MVCQRISRKNSKLPPFVAATCPGMRKKGKDRMYVSTESANGVWTWI</sequence>
<reference evidence="1" key="1">
    <citation type="journal article" date="2020" name="Nature">
        <title>Giant virus diversity and host interactions through global metagenomics.</title>
        <authorList>
            <person name="Schulz F."/>
            <person name="Roux S."/>
            <person name="Paez-Espino D."/>
            <person name="Jungbluth S."/>
            <person name="Walsh D.A."/>
            <person name="Denef V.J."/>
            <person name="McMahon K.D."/>
            <person name="Konstantinidis K.T."/>
            <person name="Eloe-Fadrosh E.A."/>
            <person name="Kyrpides N.C."/>
            <person name="Woyke T."/>
        </authorList>
    </citation>
    <scope>NUCLEOTIDE SEQUENCE</scope>
    <source>
        <strain evidence="1">GVMAG-M-3300023179-138</strain>
    </source>
</reference>
<name>A0A6C0EA30_9ZZZZ</name>
<dbReference type="EMBL" id="MN739743">
    <property type="protein sequence ID" value="QHT24245.1"/>
    <property type="molecule type" value="Genomic_DNA"/>
</dbReference>
<proteinExistence type="predicted"/>
<dbReference type="AlphaFoldDB" id="A0A6C0EA30"/>
<organism evidence="1">
    <name type="scientific">viral metagenome</name>
    <dbReference type="NCBI Taxonomy" id="1070528"/>
    <lineage>
        <taxon>unclassified sequences</taxon>
        <taxon>metagenomes</taxon>
        <taxon>organismal metagenomes</taxon>
    </lineage>
</organism>